<sequence>MTIPVEQNWGPHLSVKSDRKWFGFNSIAITGFAAAFDFILLIAASAAGHLFYERLVFGGLADPSLYVGIGLLVATIFVLAMFGIHAYRPGELLSFRRQLLWISAFLPAVFLFLLAVVLFLKIGTTISRGAIITTAVFSIGGLIALRLFWHRHLSRAVARAAFPSRRVLLICPGAMPTEPVVQRAALSGLCVKHTMRITEANMALASASEAYEKHGITDVDEVLVAWSDYGNLPALEQCLIALRQFCVPVSVMFGGIVGDVVEGLAQTVGERRVFQTHRPPLDYYERGLKRAFDIVFSIAALVVMFPICVVIAAAIKLDSPGPVFFAQSRKGYNGRAFRILKFRSMSVMEDSINVRQATRNDPRVTRVGSFIRSTSLDELPQFWNILRGDMSVVGPRPHALVHDDIYGALIARYASRRHVKPGLTGWAQINGCRGETPTVDRMADRVRHDLWYINNWSLWLDLKIVFWTAVTVIDRRNVY</sequence>
<evidence type="ECO:0000256" key="2">
    <source>
        <dbReference type="ARBA" id="ARBA00006464"/>
    </source>
</evidence>
<dbReference type="RefSeq" id="WP_007537568.1">
    <property type="nucleotide sequence ID" value="NZ_HF536773.1"/>
</dbReference>
<dbReference type="Pfam" id="PF02397">
    <property type="entry name" value="Bac_transf"/>
    <property type="match status" value="1"/>
</dbReference>
<evidence type="ECO:0000256" key="4">
    <source>
        <dbReference type="ARBA" id="ARBA00022692"/>
    </source>
</evidence>
<dbReference type="EMBL" id="CANI01000039">
    <property type="protein sequence ID" value="CCM78523.1"/>
    <property type="molecule type" value="Genomic_DNA"/>
</dbReference>
<name>K0PXE5_9HYPH</name>
<evidence type="ECO:0000256" key="8">
    <source>
        <dbReference type="SAM" id="Phobius"/>
    </source>
</evidence>
<evidence type="ECO:0000256" key="3">
    <source>
        <dbReference type="ARBA" id="ARBA00022679"/>
    </source>
</evidence>
<dbReference type="GO" id="GO:0089702">
    <property type="term" value="F:undecaprenyl-phosphate glucose phosphotransferase activity"/>
    <property type="evidence" value="ECO:0007669"/>
    <property type="project" value="TreeGrafter"/>
</dbReference>
<feature type="transmembrane region" description="Helical" evidence="8">
    <location>
        <begin position="64"/>
        <end position="87"/>
    </location>
</feature>
<accession>K0PXE5</accession>
<keyword evidence="5 8" id="KW-1133">Transmembrane helix</keyword>
<keyword evidence="11" id="KW-1185">Reference proteome</keyword>
<comment type="subcellular location">
    <subcellularLocation>
        <location evidence="1">Membrane</location>
        <topology evidence="1">Multi-pass membrane protein</topology>
    </subcellularLocation>
</comment>
<organism evidence="10 11">
    <name type="scientific">Rhizobium mesoamericanum STM3625</name>
    <dbReference type="NCBI Taxonomy" id="1211777"/>
    <lineage>
        <taxon>Bacteria</taxon>
        <taxon>Pseudomonadati</taxon>
        <taxon>Pseudomonadota</taxon>
        <taxon>Alphaproteobacteria</taxon>
        <taxon>Hyphomicrobiales</taxon>
        <taxon>Rhizobiaceae</taxon>
        <taxon>Rhizobium/Agrobacterium group</taxon>
        <taxon>Rhizobium</taxon>
    </lineage>
</organism>
<dbReference type="InterPro" id="IPR017475">
    <property type="entry name" value="EPS_sugar_tfrase"/>
</dbReference>
<dbReference type="PANTHER" id="PTHR30576">
    <property type="entry name" value="COLANIC BIOSYNTHESIS UDP-GLUCOSE LIPID CARRIER TRANSFERASE"/>
    <property type="match status" value="1"/>
</dbReference>
<keyword evidence="3 10" id="KW-0808">Transferase</keyword>
<dbReference type="eggNOG" id="COG2148">
    <property type="taxonomic scope" value="Bacteria"/>
</dbReference>
<dbReference type="GO" id="GO:0016020">
    <property type="term" value="C:membrane"/>
    <property type="evidence" value="ECO:0007669"/>
    <property type="project" value="UniProtKB-SubCell"/>
</dbReference>
<dbReference type="PANTHER" id="PTHR30576:SF21">
    <property type="entry name" value="UDP-GLUCOSE:UNDECAPRENYL-PHOSPHATE GLUCOSE-1-PHOSPHATE TRANSFERASE"/>
    <property type="match status" value="1"/>
</dbReference>
<feature type="transmembrane region" description="Helical" evidence="8">
    <location>
        <begin position="21"/>
        <end position="44"/>
    </location>
</feature>
<proteinExistence type="inferred from homology"/>
<feature type="transmembrane region" description="Helical" evidence="8">
    <location>
        <begin position="294"/>
        <end position="315"/>
    </location>
</feature>
<evidence type="ECO:0000256" key="7">
    <source>
        <dbReference type="ARBA" id="ARBA00023169"/>
    </source>
</evidence>
<gene>
    <name evidence="10" type="ORF">BN77_p11207</name>
</gene>
<evidence type="ECO:0000259" key="9">
    <source>
        <dbReference type="Pfam" id="PF02397"/>
    </source>
</evidence>
<reference evidence="10 11" key="1">
    <citation type="journal article" date="2013" name="Genome Announc.">
        <title>Draft Genome Sequence of Rhizobium mesoamericanum STM3625, a Nitrogen-Fixing Symbiont of Mimosa pudica Isolated in French Guiana (South America).</title>
        <authorList>
            <person name="Moulin L."/>
            <person name="Mornico D."/>
            <person name="Melkonian R."/>
            <person name="Klonowska A."/>
        </authorList>
    </citation>
    <scope>NUCLEOTIDE SEQUENCE [LARGE SCALE GENOMIC DNA]</scope>
    <source>
        <strain evidence="10 11">STM3625</strain>
    </source>
</reference>
<keyword evidence="6 8" id="KW-0472">Membrane</keyword>
<dbReference type="GO" id="GO:0009242">
    <property type="term" value="P:colanic acid biosynthetic process"/>
    <property type="evidence" value="ECO:0007669"/>
    <property type="project" value="TreeGrafter"/>
</dbReference>
<comment type="similarity">
    <text evidence="2">Belongs to the bacterial sugar transferase family.</text>
</comment>
<comment type="caution">
    <text evidence="10">The sequence shown here is derived from an EMBL/GenBank/DDBJ whole genome shotgun (WGS) entry which is preliminary data.</text>
</comment>
<keyword evidence="7" id="KW-0270">Exopolysaccharide synthesis</keyword>
<dbReference type="NCBIfam" id="TIGR03025">
    <property type="entry name" value="EPS_sugtrans"/>
    <property type="match status" value="1"/>
</dbReference>
<dbReference type="AlphaFoldDB" id="K0PXE5"/>
<evidence type="ECO:0000256" key="1">
    <source>
        <dbReference type="ARBA" id="ARBA00004141"/>
    </source>
</evidence>
<dbReference type="HOGENOM" id="CLU_024920_0_1_5"/>
<dbReference type="InterPro" id="IPR003362">
    <property type="entry name" value="Bact_transf"/>
</dbReference>
<evidence type="ECO:0000256" key="6">
    <source>
        <dbReference type="ARBA" id="ARBA00023136"/>
    </source>
</evidence>
<protein>
    <submittedName>
        <fullName evidence="10">Putative Sugar transferase</fullName>
    </submittedName>
</protein>
<keyword evidence="4 8" id="KW-0812">Transmembrane</keyword>
<dbReference type="GO" id="GO:0000271">
    <property type="term" value="P:polysaccharide biosynthetic process"/>
    <property type="evidence" value="ECO:0007669"/>
    <property type="project" value="UniProtKB-KW"/>
</dbReference>
<evidence type="ECO:0000313" key="11">
    <source>
        <dbReference type="Proteomes" id="UP000009319"/>
    </source>
</evidence>
<dbReference type="STRING" id="1211777.BN77_p11207"/>
<feature type="transmembrane region" description="Helical" evidence="8">
    <location>
        <begin position="126"/>
        <end position="149"/>
    </location>
</feature>
<feature type="domain" description="Bacterial sugar transferase" evidence="9">
    <location>
        <begin position="289"/>
        <end position="473"/>
    </location>
</feature>
<evidence type="ECO:0000313" key="10">
    <source>
        <dbReference type="EMBL" id="CCM78523.1"/>
    </source>
</evidence>
<dbReference type="Proteomes" id="UP000009319">
    <property type="component" value="Unassembled WGS sequence"/>
</dbReference>
<feature type="transmembrane region" description="Helical" evidence="8">
    <location>
        <begin position="99"/>
        <end position="120"/>
    </location>
</feature>
<evidence type="ECO:0000256" key="5">
    <source>
        <dbReference type="ARBA" id="ARBA00022989"/>
    </source>
</evidence>